<dbReference type="Gene3D" id="4.10.240.10">
    <property type="entry name" value="Zn(2)-C6 fungal-type DNA-binding domain"/>
    <property type="match status" value="1"/>
</dbReference>
<feature type="compositionally biased region" description="Polar residues" evidence="2">
    <location>
        <begin position="52"/>
        <end position="70"/>
    </location>
</feature>
<sequence>MKKSRAKSCTACRQVKLRCNLRETFPGPCARCVGRKQECKIDPHFKRVTTLSPFGSASEGQHRATFTDTPNDLRTETRLDSPGPSVEPYSRPERWLDIETSSFNDTTHGSWTLGLVQVERAVILDLFTHQVRRTLLCALSNNGTSQLA</sequence>
<dbReference type="CDD" id="cd00067">
    <property type="entry name" value="GAL4"/>
    <property type="match status" value="1"/>
</dbReference>
<dbReference type="SMART" id="SM00066">
    <property type="entry name" value="GAL4"/>
    <property type="match status" value="1"/>
</dbReference>
<evidence type="ECO:0000256" key="2">
    <source>
        <dbReference type="SAM" id="MobiDB-lite"/>
    </source>
</evidence>
<dbReference type="InterPro" id="IPR001138">
    <property type="entry name" value="Zn2Cys6_DnaBD"/>
</dbReference>
<evidence type="ECO:0000256" key="1">
    <source>
        <dbReference type="ARBA" id="ARBA00023242"/>
    </source>
</evidence>
<feature type="region of interest" description="Disordered" evidence="2">
    <location>
        <begin position="52"/>
        <end position="90"/>
    </location>
</feature>
<dbReference type="Proteomes" id="UP000799324">
    <property type="component" value="Unassembled WGS sequence"/>
</dbReference>
<organism evidence="4 5">
    <name type="scientific">Lophiostoma macrostomum CBS 122681</name>
    <dbReference type="NCBI Taxonomy" id="1314788"/>
    <lineage>
        <taxon>Eukaryota</taxon>
        <taxon>Fungi</taxon>
        <taxon>Dikarya</taxon>
        <taxon>Ascomycota</taxon>
        <taxon>Pezizomycotina</taxon>
        <taxon>Dothideomycetes</taxon>
        <taxon>Pleosporomycetidae</taxon>
        <taxon>Pleosporales</taxon>
        <taxon>Lophiostomataceae</taxon>
        <taxon>Lophiostoma</taxon>
    </lineage>
</organism>
<dbReference type="Pfam" id="PF00172">
    <property type="entry name" value="Zn_clus"/>
    <property type="match status" value="1"/>
</dbReference>
<dbReference type="GO" id="GO:0000981">
    <property type="term" value="F:DNA-binding transcription factor activity, RNA polymerase II-specific"/>
    <property type="evidence" value="ECO:0007669"/>
    <property type="project" value="InterPro"/>
</dbReference>
<keyword evidence="5" id="KW-1185">Reference proteome</keyword>
<gene>
    <name evidence="4" type="ORF">K491DRAFT_6097</name>
</gene>
<dbReference type="SUPFAM" id="SSF57701">
    <property type="entry name" value="Zn2/Cys6 DNA-binding domain"/>
    <property type="match status" value="1"/>
</dbReference>
<dbReference type="AlphaFoldDB" id="A0A6A6TST5"/>
<protein>
    <recommendedName>
        <fullName evidence="3">Zn(2)-C6 fungal-type domain-containing protein</fullName>
    </recommendedName>
</protein>
<evidence type="ECO:0000259" key="3">
    <source>
        <dbReference type="PROSITE" id="PS50048"/>
    </source>
</evidence>
<keyword evidence="1" id="KW-0539">Nucleus</keyword>
<feature type="domain" description="Zn(2)-C6 fungal-type" evidence="3">
    <location>
        <begin position="8"/>
        <end position="41"/>
    </location>
</feature>
<dbReference type="PROSITE" id="PS00463">
    <property type="entry name" value="ZN2_CY6_FUNGAL_1"/>
    <property type="match status" value="1"/>
</dbReference>
<name>A0A6A6TST5_9PLEO</name>
<proteinExistence type="predicted"/>
<reference evidence="4" key="1">
    <citation type="journal article" date="2020" name="Stud. Mycol.">
        <title>101 Dothideomycetes genomes: a test case for predicting lifestyles and emergence of pathogens.</title>
        <authorList>
            <person name="Haridas S."/>
            <person name="Albert R."/>
            <person name="Binder M."/>
            <person name="Bloem J."/>
            <person name="Labutti K."/>
            <person name="Salamov A."/>
            <person name="Andreopoulos B."/>
            <person name="Baker S."/>
            <person name="Barry K."/>
            <person name="Bills G."/>
            <person name="Bluhm B."/>
            <person name="Cannon C."/>
            <person name="Castanera R."/>
            <person name="Culley D."/>
            <person name="Daum C."/>
            <person name="Ezra D."/>
            <person name="Gonzalez J."/>
            <person name="Henrissat B."/>
            <person name="Kuo A."/>
            <person name="Liang C."/>
            <person name="Lipzen A."/>
            <person name="Lutzoni F."/>
            <person name="Magnuson J."/>
            <person name="Mondo S."/>
            <person name="Nolan M."/>
            <person name="Ohm R."/>
            <person name="Pangilinan J."/>
            <person name="Park H.-J."/>
            <person name="Ramirez L."/>
            <person name="Alfaro M."/>
            <person name="Sun H."/>
            <person name="Tritt A."/>
            <person name="Yoshinaga Y."/>
            <person name="Zwiers L.-H."/>
            <person name="Turgeon B."/>
            <person name="Goodwin S."/>
            <person name="Spatafora J."/>
            <person name="Crous P."/>
            <person name="Grigoriev I."/>
        </authorList>
    </citation>
    <scope>NUCLEOTIDE SEQUENCE</scope>
    <source>
        <strain evidence="4">CBS 122681</strain>
    </source>
</reference>
<dbReference type="OrthoDB" id="3163292at2759"/>
<evidence type="ECO:0000313" key="4">
    <source>
        <dbReference type="EMBL" id="KAF2662882.1"/>
    </source>
</evidence>
<dbReference type="InterPro" id="IPR036864">
    <property type="entry name" value="Zn2-C6_fun-type_DNA-bd_sf"/>
</dbReference>
<dbReference type="EMBL" id="MU004288">
    <property type="protein sequence ID" value="KAF2662882.1"/>
    <property type="molecule type" value="Genomic_DNA"/>
</dbReference>
<accession>A0A6A6TST5</accession>
<dbReference type="PROSITE" id="PS50048">
    <property type="entry name" value="ZN2_CY6_FUNGAL_2"/>
    <property type="match status" value="1"/>
</dbReference>
<evidence type="ECO:0000313" key="5">
    <source>
        <dbReference type="Proteomes" id="UP000799324"/>
    </source>
</evidence>
<dbReference type="GO" id="GO:0008270">
    <property type="term" value="F:zinc ion binding"/>
    <property type="evidence" value="ECO:0007669"/>
    <property type="project" value="InterPro"/>
</dbReference>